<evidence type="ECO:0000256" key="1">
    <source>
        <dbReference type="SAM" id="Phobius"/>
    </source>
</evidence>
<dbReference type="InterPro" id="IPR025945">
    <property type="entry name" value="DHHW"/>
</dbReference>
<name>A0A6M0H0N9_9CLOT</name>
<dbReference type="EMBL" id="JAAGPU010000002">
    <property type="protein sequence ID" value="NEU03704.1"/>
    <property type="molecule type" value="Genomic_DNA"/>
</dbReference>
<dbReference type="RefSeq" id="WP_199869025.1">
    <property type="nucleotide sequence ID" value="NZ_JAAGPU010000002.1"/>
</dbReference>
<keyword evidence="1" id="KW-0812">Transmembrane</keyword>
<reference evidence="2 3" key="1">
    <citation type="submission" date="2020-02" db="EMBL/GenBank/DDBJ databases">
        <title>Genome assembly of a novel Clostridium senegalense strain.</title>
        <authorList>
            <person name="Gupta T.B."/>
            <person name="Jauregui R."/>
            <person name="Maclean P."/>
            <person name="Nawarathana A."/>
            <person name="Brightwell G."/>
        </authorList>
    </citation>
    <scope>NUCLEOTIDE SEQUENCE [LARGE SCALE GENOMIC DNA]</scope>
    <source>
        <strain evidence="2 3">AGRFS4</strain>
    </source>
</reference>
<accession>A0A6M0H0N9</accession>
<evidence type="ECO:0000313" key="3">
    <source>
        <dbReference type="Proteomes" id="UP000481872"/>
    </source>
</evidence>
<dbReference type="AlphaFoldDB" id="A0A6M0H0N9"/>
<dbReference type="Pfam" id="PF14286">
    <property type="entry name" value="DHHW"/>
    <property type="match status" value="1"/>
</dbReference>
<protein>
    <submittedName>
        <fullName evidence="2">Uncharacterized protein</fullName>
    </submittedName>
</protein>
<sequence length="112" mass="13333">MKFDCEKENERKNKIIKRMQLINIFVFALIILTLSLCSIIMPKKTISEDEKRALTKYPKFSLEEIMKGKYFSQIESFYNDTFPFRDKLLSIDSYVDSLKGLREGDEEIKLYK</sequence>
<gene>
    <name evidence="2" type="ORF">G3M99_02300</name>
</gene>
<keyword evidence="1" id="KW-1133">Transmembrane helix</keyword>
<organism evidence="2 3">
    <name type="scientific">Clostridium senegalense</name>
    <dbReference type="NCBI Taxonomy" id="1465809"/>
    <lineage>
        <taxon>Bacteria</taxon>
        <taxon>Bacillati</taxon>
        <taxon>Bacillota</taxon>
        <taxon>Clostridia</taxon>
        <taxon>Eubacteriales</taxon>
        <taxon>Clostridiaceae</taxon>
        <taxon>Clostridium</taxon>
    </lineage>
</organism>
<comment type="caution">
    <text evidence="2">The sequence shown here is derived from an EMBL/GenBank/DDBJ whole genome shotgun (WGS) entry which is preliminary data.</text>
</comment>
<proteinExistence type="predicted"/>
<dbReference type="Proteomes" id="UP000481872">
    <property type="component" value="Unassembled WGS sequence"/>
</dbReference>
<evidence type="ECO:0000313" key="2">
    <source>
        <dbReference type="EMBL" id="NEU03704.1"/>
    </source>
</evidence>
<keyword evidence="1" id="KW-0472">Membrane</keyword>
<feature type="transmembrane region" description="Helical" evidence="1">
    <location>
        <begin position="21"/>
        <end position="41"/>
    </location>
</feature>
<keyword evidence="3" id="KW-1185">Reference proteome</keyword>